<dbReference type="Proteomes" id="UP000267029">
    <property type="component" value="Unassembled WGS sequence"/>
</dbReference>
<dbReference type="Gene3D" id="3.40.33.10">
    <property type="entry name" value="CAP"/>
    <property type="match status" value="1"/>
</dbReference>
<keyword evidence="3" id="KW-1185">Reference proteome</keyword>
<evidence type="ECO:0000313" key="2">
    <source>
        <dbReference type="EMBL" id="VDD83398.1"/>
    </source>
</evidence>
<dbReference type="SUPFAM" id="SSF55797">
    <property type="entry name" value="PR-1-like"/>
    <property type="match status" value="1"/>
</dbReference>
<organism evidence="2 3">
    <name type="scientific">Mesocestoides corti</name>
    <name type="common">Flatworm</name>
    <dbReference type="NCBI Taxonomy" id="53468"/>
    <lineage>
        <taxon>Eukaryota</taxon>
        <taxon>Metazoa</taxon>
        <taxon>Spiralia</taxon>
        <taxon>Lophotrochozoa</taxon>
        <taxon>Platyhelminthes</taxon>
        <taxon>Cestoda</taxon>
        <taxon>Eucestoda</taxon>
        <taxon>Cyclophyllidea</taxon>
        <taxon>Mesocestoididae</taxon>
        <taxon>Mesocestoides</taxon>
    </lineage>
</organism>
<dbReference type="AlphaFoldDB" id="A0A158QW68"/>
<proteinExistence type="predicted"/>
<gene>
    <name evidence="2" type="ORF">MCOS_LOCUS9401</name>
</gene>
<reference evidence="2 3" key="1">
    <citation type="submission" date="2018-10" db="EMBL/GenBank/DDBJ databases">
        <authorList>
            <consortium name="Pathogen Informatics"/>
        </authorList>
    </citation>
    <scope>NUCLEOTIDE SEQUENCE [LARGE SCALE GENOMIC DNA]</scope>
</reference>
<protein>
    <recommendedName>
        <fullName evidence="1">SCP domain-containing protein</fullName>
    </recommendedName>
</protein>
<name>A0A158QW68_MESCO</name>
<sequence>MEDLADKWAAICISRKPDPSLYKDYAGTAQVLTVSHEPQLTFTKAISAVKDEARHYEYRDNTCTGECDFYKQIIWANLTEVGCAMKTCVKYVQRKETPAHVMVCVYKIAQRIDDLKPYEEGDSCTKCPPQHRCVRNQCAEDLEQDLLVKLNFPVFVPPDWLQGYRHLPAQSRQPPTPPLPASLTSVKNGPQMCTVLQSLKATRLPLSHQLPVDVKQSPIKARFETNDGDVNGLLLACAAASKWKMVLQMS</sequence>
<dbReference type="InterPro" id="IPR035940">
    <property type="entry name" value="CAP_sf"/>
</dbReference>
<evidence type="ECO:0000313" key="3">
    <source>
        <dbReference type="Proteomes" id="UP000267029"/>
    </source>
</evidence>
<dbReference type="STRING" id="53468.A0A158QW68"/>
<accession>A0A158QW68</accession>
<evidence type="ECO:0000259" key="1">
    <source>
        <dbReference type="Pfam" id="PF00188"/>
    </source>
</evidence>
<feature type="domain" description="SCP" evidence="1">
    <location>
        <begin position="2"/>
        <end position="106"/>
    </location>
</feature>
<dbReference type="InterPro" id="IPR014044">
    <property type="entry name" value="CAP_dom"/>
</dbReference>
<dbReference type="EMBL" id="UXSR01005712">
    <property type="protein sequence ID" value="VDD83398.1"/>
    <property type="molecule type" value="Genomic_DNA"/>
</dbReference>
<dbReference type="Pfam" id="PF00188">
    <property type="entry name" value="CAP"/>
    <property type="match status" value="1"/>
</dbReference>
<dbReference type="OrthoDB" id="43654at2759"/>